<proteinExistence type="predicted"/>
<protein>
    <submittedName>
        <fullName evidence="1">Uncharacterized protein</fullName>
    </submittedName>
</protein>
<accession>J9G8V9</accession>
<feature type="non-terminal residue" evidence="1">
    <location>
        <position position="193"/>
    </location>
</feature>
<gene>
    <name evidence="1" type="ORF">EVA_13691</name>
</gene>
<dbReference type="EMBL" id="AMCI01004382">
    <property type="protein sequence ID" value="EJW98202.1"/>
    <property type="molecule type" value="Genomic_DNA"/>
</dbReference>
<reference evidence="1" key="1">
    <citation type="journal article" date="2012" name="PLoS ONE">
        <title>Gene sets for utilization of primary and secondary nutrition supplies in the distal gut of endangered iberian lynx.</title>
        <authorList>
            <person name="Alcaide M."/>
            <person name="Messina E."/>
            <person name="Richter M."/>
            <person name="Bargiela R."/>
            <person name="Peplies J."/>
            <person name="Huws S.A."/>
            <person name="Newbold C.J."/>
            <person name="Golyshin P.N."/>
            <person name="Simon M.A."/>
            <person name="Lopez G."/>
            <person name="Yakimov M.M."/>
            <person name="Ferrer M."/>
        </authorList>
    </citation>
    <scope>NUCLEOTIDE SEQUENCE</scope>
</reference>
<evidence type="ECO:0000313" key="1">
    <source>
        <dbReference type="EMBL" id="EJW98202.1"/>
    </source>
</evidence>
<dbReference type="AlphaFoldDB" id="J9G8V9"/>
<sequence>MKIKRWLASFLAVSILLGANPGKVAMAEGLDTESAITHKHTDSCYRLEENCIHNHTGERYPTIESIPEEASLSDAQYSEPTDMVISEGTTGTQILYEKNIHYIIDPNYPNHKIPLFCMNNALLWPHHTENMGQTPVPEYTDGYLTPENFKSQKEYDECMRRLSKLLYAGYPYNGEHLYQIVSAEDSKKYAPTE</sequence>
<organism evidence="1">
    <name type="scientific">gut metagenome</name>
    <dbReference type="NCBI Taxonomy" id="749906"/>
    <lineage>
        <taxon>unclassified sequences</taxon>
        <taxon>metagenomes</taxon>
        <taxon>organismal metagenomes</taxon>
    </lineage>
</organism>
<name>J9G8V9_9ZZZZ</name>
<comment type="caution">
    <text evidence="1">The sequence shown here is derived from an EMBL/GenBank/DDBJ whole genome shotgun (WGS) entry which is preliminary data.</text>
</comment>